<keyword evidence="1" id="KW-0472">Membrane</keyword>
<organism evidence="2 3">
    <name type="scientific">Phytohabitans rumicis</name>
    <dbReference type="NCBI Taxonomy" id="1076125"/>
    <lineage>
        <taxon>Bacteria</taxon>
        <taxon>Bacillati</taxon>
        <taxon>Actinomycetota</taxon>
        <taxon>Actinomycetes</taxon>
        <taxon>Micromonosporales</taxon>
        <taxon>Micromonosporaceae</taxon>
    </lineage>
</organism>
<accession>A0A6V8LP29</accession>
<feature type="transmembrane region" description="Helical" evidence="1">
    <location>
        <begin position="71"/>
        <end position="95"/>
    </location>
</feature>
<keyword evidence="1" id="KW-1133">Transmembrane helix</keyword>
<reference evidence="2 3" key="1">
    <citation type="submission" date="2020-03" db="EMBL/GenBank/DDBJ databases">
        <title>Whole genome shotgun sequence of Phytohabitans rumicis NBRC 108638.</title>
        <authorList>
            <person name="Komaki H."/>
            <person name="Tamura T."/>
        </authorList>
    </citation>
    <scope>NUCLEOTIDE SEQUENCE [LARGE SCALE GENOMIC DNA]</scope>
    <source>
        <strain evidence="2 3">NBRC 108638</strain>
    </source>
</reference>
<feature type="transmembrane region" description="Helical" evidence="1">
    <location>
        <begin position="217"/>
        <end position="234"/>
    </location>
</feature>
<dbReference type="AlphaFoldDB" id="A0A6V8LP29"/>
<dbReference type="EMBL" id="BLPG01000002">
    <property type="protein sequence ID" value="GFJ95966.1"/>
    <property type="molecule type" value="Genomic_DNA"/>
</dbReference>
<evidence type="ECO:0000256" key="1">
    <source>
        <dbReference type="SAM" id="Phobius"/>
    </source>
</evidence>
<keyword evidence="1" id="KW-0812">Transmembrane</keyword>
<name>A0A6V8LP29_9ACTN</name>
<protein>
    <submittedName>
        <fullName evidence="2">Uncharacterized protein</fullName>
    </submittedName>
</protein>
<comment type="caution">
    <text evidence="2">The sequence shown here is derived from an EMBL/GenBank/DDBJ whole genome shotgun (WGS) entry which is preliminary data.</text>
</comment>
<feature type="transmembrane region" description="Helical" evidence="1">
    <location>
        <begin position="107"/>
        <end position="131"/>
    </location>
</feature>
<gene>
    <name evidence="2" type="ORF">Prum_096080</name>
</gene>
<feature type="transmembrane region" description="Helical" evidence="1">
    <location>
        <begin position="43"/>
        <end position="64"/>
    </location>
</feature>
<sequence>MTRSRRAGVAATALLGLVVVEALAAYVLGPLSGLTARELNDLLVLSNATLGLALALAGWPIAAYRPGNRIGWLLLGGGVTYASTGGGLALLHAVANAGGADHPAWRAVATVVSGGWAGAIAFFIPMALLFFPDGHLPSRRWRWLVGVMAVNGPLFFALGVTSGFSGEVGVLGYLTLTEERVAPIGLASAVGLLVSYVGVLVAIVVRFRRGSEAVRRQLLWVMLALLVVVVVFALDPLLPDSVLSIYPMPSCRWPSCSPSSGTSCSTSGWCSRARCCTWC</sequence>
<feature type="transmembrane region" description="Helical" evidence="1">
    <location>
        <begin position="143"/>
        <end position="164"/>
    </location>
</feature>
<evidence type="ECO:0000313" key="3">
    <source>
        <dbReference type="Proteomes" id="UP000482960"/>
    </source>
</evidence>
<proteinExistence type="predicted"/>
<reference evidence="2 3" key="2">
    <citation type="submission" date="2020-03" db="EMBL/GenBank/DDBJ databases">
        <authorList>
            <person name="Ichikawa N."/>
            <person name="Kimura A."/>
            <person name="Kitahashi Y."/>
            <person name="Uohara A."/>
        </authorList>
    </citation>
    <scope>NUCLEOTIDE SEQUENCE [LARGE SCALE GENOMIC DNA]</scope>
    <source>
        <strain evidence="2 3">NBRC 108638</strain>
    </source>
</reference>
<keyword evidence="3" id="KW-1185">Reference proteome</keyword>
<feature type="transmembrane region" description="Helical" evidence="1">
    <location>
        <begin position="184"/>
        <end position="205"/>
    </location>
</feature>
<dbReference type="RefSeq" id="WP_173085381.1">
    <property type="nucleotide sequence ID" value="NZ_BAABJB010000019.1"/>
</dbReference>
<evidence type="ECO:0000313" key="2">
    <source>
        <dbReference type="EMBL" id="GFJ95966.1"/>
    </source>
</evidence>
<dbReference type="Proteomes" id="UP000482960">
    <property type="component" value="Unassembled WGS sequence"/>
</dbReference>